<evidence type="ECO:0000313" key="2">
    <source>
        <dbReference type="EMBL" id="CCI83962.1"/>
    </source>
</evidence>
<gene>
    <name evidence="2" type="ORF">BN46_1237</name>
    <name evidence="3" type="ORF">HMPREF9719_01790</name>
</gene>
<dbReference type="InterPro" id="IPR007922">
    <property type="entry name" value="DciA-like"/>
</dbReference>
<name>I7L9Q2_9CORY</name>
<evidence type="ECO:0000313" key="4">
    <source>
        <dbReference type="Proteomes" id="UP000006078"/>
    </source>
</evidence>
<feature type="compositionally biased region" description="Basic and acidic residues" evidence="1">
    <location>
        <begin position="26"/>
        <end position="44"/>
    </location>
</feature>
<evidence type="ECO:0000256" key="1">
    <source>
        <dbReference type="SAM" id="MobiDB-lite"/>
    </source>
</evidence>
<reference evidence="3 4" key="2">
    <citation type="submission" date="2012-08" db="EMBL/GenBank/DDBJ databases">
        <title>The Genome Sequence of Turicella otitidis ATCC 51513.</title>
        <authorList>
            <consortium name="The Broad Institute Genome Sequencing Platform"/>
            <person name="Earl A."/>
            <person name="Ward D."/>
            <person name="Feldgarden M."/>
            <person name="Gevers D."/>
            <person name="Huys G."/>
            <person name="Walker B."/>
            <person name="Young S.K."/>
            <person name="Zeng Q."/>
            <person name="Gargeya S."/>
            <person name="Fitzgerald M."/>
            <person name="Haas B."/>
            <person name="Abouelleil A."/>
            <person name="Alvarado L."/>
            <person name="Arachchi H.M."/>
            <person name="Berlin A.M."/>
            <person name="Chapman S.B."/>
            <person name="Goldberg J."/>
            <person name="Griggs A."/>
            <person name="Gujja S."/>
            <person name="Hansen M."/>
            <person name="Howarth C."/>
            <person name="Imamovic A."/>
            <person name="Larimer J."/>
            <person name="McCowen C."/>
            <person name="Montmayeur A."/>
            <person name="Murphy C."/>
            <person name="Neiman D."/>
            <person name="Pearson M."/>
            <person name="Priest M."/>
            <person name="Roberts A."/>
            <person name="Saif S."/>
            <person name="Shea T."/>
            <person name="Sisk P."/>
            <person name="Sykes S."/>
            <person name="Wortman J."/>
            <person name="Nusbaum C."/>
            <person name="Birren B."/>
        </authorList>
    </citation>
    <scope>NUCLEOTIDE SEQUENCE [LARGE SCALE GENOMIC DNA]</scope>
    <source>
        <strain evidence="3 4">ATCC 51513</strain>
    </source>
</reference>
<dbReference type="Proteomes" id="UP000006078">
    <property type="component" value="Unassembled WGS sequence"/>
</dbReference>
<comment type="caution">
    <text evidence="2">The sequence shown here is derived from an EMBL/GenBank/DDBJ whole genome shotgun (WGS) entry which is preliminary data.</text>
</comment>
<dbReference type="OrthoDB" id="5516926at2"/>
<dbReference type="Proteomes" id="UP000011016">
    <property type="component" value="Unassembled WGS sequence"/>
</dbReference>
<evidence type="ECO:0000313" key="3">
    <source>
        <dbReference type="EMBL" id="EJZ81272.1"/>
    </source>
</evidence>
<keyword evidence="4" id="KW-1185">Reference proteome</keyword>
<dbReference type="Pfam" id="PF05258">
    <property type="entry name" value="DciA"/>
    <property type="match status" value="1"/>
</dbReference>
<dbReference type="PANTHER" id="PTHR36456:SF1">
    <property type="entry name" value="UPF0232 PROTEIN SCO3875"/>
    <property type="match status" value="1"/>
</dbReference>
<accession>I7L9Q2</accession>
<evidence type="ECO:0000313" key="5">
    <source>
        <dbReference type="Proteomes" id="UP000011016"/>
    </source>
</evidence>
<protein>
    <submittedName>
        <fullName evidence="2">Uncharacterized protein</fullName>
    </submittedName>
</protein>
<proteinExistence type="predicted"/>
<dbReference type="STRING" id="29321.AAV33_04500"/>
<dbReference type="eggNOG" id="COG5512">
    <property type="taxonomic scope" value="Bacteria"/>
</dbReference>
<dbReference type="EMBL" id="AHAE01000084">
    <property type="protein sequence ID" value="EJZ81272.1"/>
    <property type="molecule type" value="Genomic_DNA"/>
</dbReference>
<sequence length="253" mass="27919">MAEDDTTPRDAAGEPGRSAEPAPPDRPADAERGAEADDERRAEEGLEQPTAAPDPDAEEPSDLVDQSFAAMRRAARRRGGRLPSLGPKPRSARRRLLPPAEGEDVRVPGLAADERPRRRYKRGVPTGRDGYKIRPRKNLDSLGSLVGREIRHRGWNRDVASAWVTGNWAEFIGEPVASHTTVEMLKGTTLFLSCDSTAWATNLRLIQTQILARIAEKVGRDVITELKIFGPRGPSWRKGRLHVKGRGPRDTYG</sequence>
<dbReference type="HOGENOM" id="CLU_087206_1_0_11"/>
<reference evidence="2 5" key="1">
    <citation type="journal article" date="2012" name="J. Bacteriol.">
        <title>Draft Genome Sequence of Turicella otitidis ATCC 51513, Isolated from Middle Ear Fluid from a Child with Otitis Media.</title>
        <authorList>
            <person name="Brinkrolf K."/>
            <person name="Schneider J."/>
            <person name="Knecht M."/>
            <person name="Ruckert C."/>
            <person name="Tauch A."/>
        </authorList>
    </citation>
    <scope>NUCLEOTIDE SEQUENCE [LARGE SCALE GENOMIC DNA]</scope>
    <source>
        <strain evidence="2 5">ATCC 51513</strain>
    </source>
</reference>
<dbReference type="AlphaFoldDB" id="I7L9Q2"/>
<dbReference type="PATRIC" id="fig|883169.3.peg.1728"/>
<feature type="compositionally biased region" description="Basic and acidic residues" evidence="1">
    <location>
        <begin position="1"/>
        <end position="12"/>
    </location>
</feature>
<dbReference type="EMBL" id="CAJZ01000180">
    <property type="protein sequence ID" value="CCI83962.1"/>
    <property type="molecule type" value="Genomic_DNA"/>
</dbReference>
<organism evidence="2 5">
    <name type="scientific">Corynebacterium otitidis ATCC 51513</name>
    <dbReference type="NCBI Taxonomy" id="883169"/>
    <lineage>
        <taxon>Bacteria</taxon>
        <taxon>Bacillati</taxon>
        <taxon>Actinomycetota</taxon>
        <taxon>Actinomycetes</taxon>
        <taxon>Mycobacteriales</taxon>
        <taxon>Corynebacteriaceae</taxon>
        <taxon>Corynebacterium</taxon>
    </lineage>
</organism>
<dbReference type="PANTHER" id="PTHR36456">
    <property type="entry name" value="UPF0232 PROTEIN SCO3875"/>
    <property type="match status" value="1"/>
</dbReference>
<feature type="region of interest" description="Disordered" evidence="1">
    <location>
        <begin position="1"/>
        <end position="133"/>
    </location>
</feature>